<dbReference type="Pfam" id="PF02575">
    <property type="entry name" value="YbaB_DNA_bd"/>
    <property type="match status" value="1"/>
</dbReference>
<dbReference type="PIRSF" id="PIRSF004555">
    <property type="entry name" value="UCP004555"/>
    <property type="match status" value="1"/>
</dbReference>
<comment type="subunit">
    <text evidence="2">Homodimer.</text>
</comment>
<organism evidence="4">
    <name type="scientific">Mesoaciditoga lauensis</name>
    <dbReference type="NCBI Taxonomy" id="1495039"/>
    <lineage>
        <taxon>Bacteria</taxon>
        <taxon>Thermotogati</taxon>
        <taxon>Thermotogota</taxon>
        <taxon>Thermotogae</taxon>
        <taxon>Mesoaciditogales</taxon>
        <taxon>Mesoaciditogaceae</taxon>
        <taxon>Mesoaciditoga</taxon>
    </lineage>
</organism>
<feature type="coiled-coil region" evidence="3">
    <location>
        <begin position="12"/>
        <end position="39"/>
    </location>
</feature>
<dbReference type="GO" id="GO:0003677">
    <property type="term" value="F:DNA binding"/>
    <property type="evidence" value="ECO:0007669"/>
    <property type="project" value="UniProtKB-UniRule"/>
</dbReference>
<dbReference type="PANTHER" id="PTHR33449:SF1">
    <property type="entry name" value="NUCLEOID-ASSOCIATED PROTEIN YBAB"/>
    <property type="match status" value="1"/>
</dbReference>
<comment type="function">
    <text evidence="2">Binds to DNA and alters its conformation. May be involved in regulation of gene expression, nucleoid organization and DNA protection.</text>
</comment>
<evidence type="ECO:0000313" key="4">
    <source>
        <dbReference type="EMBL" id="HGE75581.1"/>
    </source>
</evidence>
<dbReference type="InterPro" id="IPR004401">
    <property type="entry name" value="YbaB/EbfC"/>
</dbReference>
<dbReference type="Gene3D" id="3.30.1310.10">
    <property type="entry name" value="Nucleoid-associated protein YbaB-like domain"/>
    <property type="match status" value="1"/>
</dbReference>
<keyword evidence="2" id="KW-0963">Cytoplasm</keyword>
<evidence type="ECO:0000256" key="2">
    <source>
        <dbReference type="HAMAP-Rule" id="MF_00274"/>
    </source>
</evidence>
<name>A0A7V3RF92_9BACT</name>
<comment type="caution">
    <text evidence="4">The sequence shown here is derived from an EMBL/GenBank/DDBJ whole genome shotgun (WGS) entry which is preliminary data.</text>
</comment>
<dbReference type="PANTHER" id="PTHR33449">
    <property type="entry name" value="NUCLEOID-ASSOCIATED PROTEIN YBAB"/>
    <property type="match status" value="1"/>
</dbReference>
<gene>
    <name evidence="4" type="ORF">ENX73_05600</name>
</gene>
<evidence type="ECO:0000256" key="3">
    <source>
        <dbReference type="SAM" id="Coils"/>
    </source>
</evidence>
<dbReference type="AlphaFoldDB" id="A0A7V3RF92"/>
<sequence>MAKNFGFGGMNVSNIMKQAQEMQKKIAEVQDNFKNIEVSATVGGGAINLKGNCDYEVKTVEISPDLLSDAEMLKDLLVSAFNEYVNQVKLRTDEEMKSVTGGMKIPGF</sequence>
<dbReference type="EMBL" id="DTPE01000218">
    <property type="protein sequence ID" value="HGE75581.1"/>
    <property type="molecule type" value="Genomic_DNA"/>
</dbReference>
<dbReference type="SUPFAM" id="SSF82607">
    <property type="entry name" value="YbaB-like"/>
    <property type="match status" value="1"/>
</dbReference>
<reference evidence="4" key="1">
    <citation type="journal article" date="2020" name="mSystems">
        <title>Genome- and Community-Level Interaction Insights into Carbon Utilization and Element Cycling Functions of Hydrothermarchaeota in Hydrothermal Sediment.</title>
        <authorList>
            <person name="Zhou Z."/>
            <person name="Liu Y."/>
            <person name="Xu W."/>
            <person name="Pan J."/>
            <person name="Luo Z.H."/>
            <person name="Li M."/>
        </authorList>
    </citation>
    <scope>NUCLEOTIDE SEQUENCE [LARGE SCALE GENOMIC DNA]</scope>
    <source>
        <strain evidence="4">SpSt-966</strain>
    </source>
</reference>
<dbReference type="InterPro" id="IPR036894">
    <property type="entry name" value="YbaB-like_sf"/>
</dbReference>
<keyword evidence="1 2" id="KW-0238">DNA-binding</keyword>
<comment type="similarity">
    <text evidence="2">Belongs to the YbaB/EbfC family.</text>
</comment>
<proteinExistence type="inferred from homology"/>
<comment type="subcellular location">
    <subcellularLocation>
        <location evidence="2">Cytoplasm</location>
        <location evidence="2">Nucleoid</location>
    </subcellularLocation>
</comment>
<dbReference type="GO" id="GO:0005829">
    <property type="term" value="C:cytosol"/>
    <property type="evidence" value="ECO:0007669"/>
    <property type="project" value="TreeGrafter"/>
</dbReference>
<protein>
    <recommendedName>
        <fullName evidence="2">Nucleoid-associated protein ENX73_05600</fullName>
    </recommendedName>
</protein>
<dbReference type="NCBIfam" id="TIGR00103">
    <property type="entry name" value="DNA_YbaB_EbfC"/>
    <property type="match status" value="1"/>
</dbReference>
<dbReference type="GO" id="GO:0043590">
    <property type="term" value="C:bacterial nucleoid"/>
    <property type="evidence" value="ECO:0007669"/>
    <property type="project" value="UniProtKB-UniRule"/>
</dbReference>
<evidence type="ECO:0000256" key="1">
    <source>
        <dbReference type="ARBA" id="ARBA00023125"/>
    </source>
</evidence>
<dbReference type="HAMAP" id="MF_00274">
    <property type="entry name" value="DNA_YbaB_EbfC"/>
    <property type="match status" value="1"/>
</dbReference>
<keyword evidence="3" id="KW-0175">Coiled coil</keyword>
<accession>A0A7V3RF92</accession>